<dbReference type="KEGG" id="cgh:CGC50_06640"/>
<evidence type="ECO:0008006" key="3">
    <source>
        <dbReference type="Google" id="ProtNLM"/>
    </source>
</evidence>
<proteinExistence type="predicted"/>
<reference evidence="2" key="1">
    <citation type="submission" date="2017-06" db="EMBL/GenBank/DDBJ databases">
        <title>Capnocytophaga spp. assemblies.</title>
        <authorList>
            <person name="Gulvik C.A."/>
        </authorList>
    </citation>
    <scope>NUCLEOTIDE SEQUENCE [LARGE SCALE GENOMIC DNA]</scope>
    <source>
        <strain evidence="2">H1496</strain>
    </source>
</reference>
<dbReference type="RefSeq" id="WP_095910188.1">
    <property type="nucleotide sequence ID" value="NZ_CP022386.1"/>
</dbReference>
<evidence type="ECO:0000313" key="1">
    <source>
        <dbReference type="EMBL" id="ATA86864.1"/>
    </source>
</evidence>
<dbReference type="AlphaFoldDB" id="A0A250FP64"/>
<organism evidence="1 2">
    <name type="scientific">Capnocytophaga gingivalis</name>
    <dbReference type="NCBI Taxonomy" id="1017"/>
    <lineage>
        <taxon>Bacteria</taxon>
        <taxon>Pseudomonadati</taxon>
        <taxon>Bacteroidota</taxon>
        <taxon>Flavobacteriia</taxon>
        <taxon>Flavobacteriales</taxon>
        <taxon>Flavobacteriaceae</taxon>
        <taxon>Capnocytophaga</taxon>
    </lineage>
</organism>
<protein>
    <recommendedName>
        <fullName evidence="3">Lipoprotein</fullName>
    </recommendedName>
</protein>
<dbReference type="SUPFAM" id="SSF49464">
    <property type="entry name" value="Carboxypeptidase regulatory domain-like"/>
    <property type="match status" value="1"/>
</dbReference>
<dbReference type="GeneID" id="84808231"/>
<sequence length="122" mass="14251">MKRGGKLLCLFIALGAICCKPIIYDDPYKIITIKGWVLDAENIPLDSVEILNFKNEVMTYSNKEGYFEIHEQEYILQDDVFFQRANYITDTISYYTFSQIRGKWFPYSGLDTIVLEKEIKAN</sequence>
<accession>A0A250FP64</accession>
<evidence type="ECO:0000313" key="2">
    <source>
        <dbReference type="Proteomes" id="UP000217250"/>
    </source>
</evidence>
<dbReference type="Proteomes" id="UP000217250">
    <property type="component" value="Chromosome"/>
</dbReference>
<dbReference type="OrthoDB" id="9881317at2"/>
<name>A0A250FP64_9FLAO</name>
<dbReference type="EMBL" id="CP022386">
    <property type="protein sequence ID" value="ATA86864.1"/>
    <property type="molecule type" value="Genomic_DNA"/>
</dbReference>
<dbReference type="InterPro" id="IPR008969">
    <property type="entry name" value="CarboxyPept-like_regulatory"/>
</dbReference>
<gene>
    <name evidence="1" type="ORF">CGC50_06640</name>
</gene>